<dbReference type="OrthoDB" id="10253254at2759"/>
<accession>A0A8H3C647</accession>
<sequence>MSENTGSQSNTNNTTAPSQELPTIKYAIIGYGAAAAQFLVDLVFWHALIKEKGYSFPAKIEITVYSSADKNEDGAGDAWNSTQDGTTVSKIPRHPEWLPEETDTSENSRLFTLSQLRNLYFPFNQEAGASANKKLEALKLEVLKGIAELSSVNGDSNQALLTGLHDKISAKLEDENIPAFNLYSQNPVLDWVGQKPNTSDLSKPSLPRYIVGRCRKSIMNKLLAIVKEECKDCLTIEIHNRTWARIDNIDDPTKPRLTVSKNYHFTRTGAERPWFNKVIVFSGTRRKSPIHDLVISAAYTGAPNYPAVKKYLVARGCDGKSVAKKIGFAGAQLSFVDNVSIVCTVRSFLKPQKSAPFYEIQQEALNFPDHLVVISREATGSFKPLLHHGMVWSREIADAQRGPAPSYLLTEHLLALRTQRGYEWIKVVEAIWKAMISYTMKIHPRSYPHYTRMKDEWAAYLQQCKDSRDGKYTFCALERTLVNALLHGYGAEINLQEAKDRMAKSFPDIFVSGERMFAAFYAHISSSTCIRSFGPNDKAMKTLTNWHRIYSSSPIEVCEPIFDLAVRGIITHVKANATDIELDSESRKFVLKSDPVVCVDALFAPNPFGTGLDASISPITERLQKEDGTQQEDGVRKGNDTIVWRTNGQLVEKHPPSELGRRVNVWDRSNNRGIGLRYPKPTSESTIRPWIGTNALAAAHDFGSSLALSLLADDVYTTRGVEDPFRKLGLERGSAEVTEYDRQMTTLDTHFDEVMERYYYLQAIEEQLDPAKWRTLYEKGMTKKGRGSALEGLDPDDDSEQAVHTAYLRYLQDDSLVKRKSMEHGEWWAPFTDPELPKAWAAFRRAKNGGN</sequence>
<protein>
    <submittedName>
        <fullName evidence="2">Uncharacterized protein</fullName>
    </submittedName>
</protein>
<feature type="region of interest" description="Disordered" evidence="1">
    <location>
        <begin position="71"/>
        <end position="92"/>
    </location>
</feature>
<evidence type="ECO:0000313" key="2">
    <source>
        <dbReference type="EMBL" id="CAE6472285.1"/>
    </source>
</evidence>
<name>A0A8H3C647_9AGAM</name>
<evidence type="ECO:0000256" key="1">
    <source>
        <dbReference type="SAM" id="MobiDB-lite"/>
    </source>
</evidence>
<dbReference type="Proteomes" id="UP000663840">
    <property type="component" value="Unassembled WGS sequence"/>
</dbReference>
<feature type="compositionally biased region" description="Polar residues" evidence="1">
    <location>
        <begin position="79"/>
        <end position="89"/>
    </location>
</feature>
<proteinExistence type="predicted"/>
<dbReference type="EMBL" id="CAJMWR010003872">
    <property type="protein sequence ID" value="CAE6472285.1"/>
    <property type="molecule type" value="Genomic_DNA"/>
</dbReference>
<comment type="caution">
    <text evidence="2">The sequence shown here is derived from an EMBL/GenBank/DDBJ whole genome shotgun (WGS) entry which is preliminary data.</text>
</comment>
<organism evidence="2 3">
    <name type="scientific">Rhizoctonia solani</name>
    <dbReference type="NCBI Taxonomy" id="456999"/>
    <lineage>
        <taxon>Eukaryota</taxon>
        <taxon>Fungi</taxon>
        <taxon>Dikarya</taxon>
        <taxon>Basidiomycota</taxon>
        <taxon>Agaricomycotina</taxon>
        <taxon>Agaricomycetes</taxon>
        <taxon>Cantharellales</taxon>
        <taxon>Ceratobasidiaceae</taxon>
        <taxon>Rhizoctonia</taxon>
    </lineage>
</organism>
<gene>
    <name evidence="2" type="ORF">RDB_LOCUS117923</name>
</gene>
<reference evidence="2" key="1">
    <citation type="submission" date="2021-01" db="EMBL/GenBank/DDBJ databases">
        <authorList>
            <person name="Kaushik A."/>
        </authorList>
    </citation>
    <scope>NUCLEOTIDE SEQUENCE</scope>
    <source>
        <strain evidence="2">AG1-1A</strain>
    </source>
</reference>
<evidence type="ECO:0000313" key="3">
    <source>
        <dbReference type="Proteomes" id="UP000663840"/>
    </source>
</evidence>
<dbReference type="AlphaFoldDB" id="A0A8H3C647"/>